<evidence type="ECO:0000256" key="6">
    <source>
        <dbReference type="ARBA" id="ARBA00047647"/>
    </source>
</evidence>
<dbReference type="InterPro" id="IPR011059">
    <property type="entry name" value="Metal-dep_hydrolase_composite"/>
</dbReference>
<dbReference type="InterPro" id="IPR032466">
    <property type="entry name" value="Metal_Hydrolase"/>
</dbReference>
<gene>
    <name evidence="11" type="ORF">OEA41_006271</name>
</gene>
<evidence type="ECO:0000313" key="12">
    <source>
        <dbReference type="Proteomes" id="UP001276659"/>
    </source>
</evidence>
<dbReference type="PANTHER" id="PTHR11113:SF4">
    <property type="entry name" value="N-ACETYLGLUCOSAMINE-6-PHOSPHATE DEACETYLASE"/>
    <property type="match status" value="1"/>
</dbReference>
<feature type="binding site" evidence="9">
    <location>
        <position position="132"/>
    </location>
    <ligand>
        <name>Zn(2+)</name>
        <dbReference type="ChEBI" id="CHEBI:29105"/>
    </ligand>
</feature>
<keyword evidence="9" id="KW-0479">Metal-binding</keyword>
<keyword evidence="5" id="KW-0119">Carbohydrate metabolism</keyword>
<evidence type="ECO:0000256" key="2">
    <source>
        <dbReference type="ARBA" id="ARBA00011899"/>
    </source>
</evidence>
<dbReference type="InterPro" id="IPR006680">
    <property type="entry name" value="Amidohydro-rel"/>
</dbReference>
<dbReference type="Gene3D" id="2.30.40.10">
    <property type="entry name" value="Urease, subunit C, domain 1"/>
    <property type="match status" value="1"/>
</dbReference>
<keyword evidence="4" id="KW-0378">Hydrolase</keyword>
<comment type="caution">
    <text evidence="11">The sequence shown here is derived from an EMBL/GenBank/DDBJ whole genome shotgun (WGS) entry which is preliminary data.</text>
</comment>
<dbReference type="InterPro" id="IPR003764">
    <property type="entry name" value="GlcNAc_6-P_deAcase"/>
</dbReference>
<feature type="binding site" evidence="9">
    <location>
        <position position="200"/>
    </location>
    <ligand>
        <name>Zn(2+)</name>
        <dbReference type="ChEBI" id="CHEBI:29105"/>
    </ligand>
</feature>
<dbReference type="GO" id="GO:0008448">
    <property type="term" value="F:N-acetylglucosamine-6-phosphate deacetylase activity"/>
    <property type="evidence" value="ECO:0007669"/>
    <property type="project" value="UniProtKB-EC"/>
</dbReference>
<dbReference type="NCBIfam" id="TIGR00221">
    <property type="entry name" value="nagA"/>
    <property type="match status" value="1"/>
</dbReference>
<evidence type="ECO:0000256" key="9">
    <source>
        <dbReference type="PIRSR" id="PIRSR038994-3"/>
    </source>
</evidence>
<feature type="binding site" evidence="8">
    <location>
        <begin position="315"/>
        <end position="317"/>
    </location>
    <ligand>
        <name>substrate</name>
    </ligand>
</feature>
<sequence length="432" mass="48002">MARIRAFTNAKICTRGKEISRDFYVDLDTGCIVSEPYEDPLSVIDMQNYIIAPAYQELQINGCLGVHFTTFEEPRSYLNHLETVSRHLVSKGVGAFYVTLPPVSQNLYRKILPHLKPQAFAGGADLLGAHCEGPWLNPLKKGAHDANLMQNPAESSVRSIYGDNEALSSLKMVTLAPELGNSQELIPHLTQRGIVVSLGHTAADYDTGMRALRAGATMLTHVYNAMNNFSHRSPGVAGLVSSREAPYFSLIADGVHLHQAALTMAFRANRERCILISDAIELAGLRDGVYPGHAPVPHPQRKSMNRVTIEGTDTLVGSCVNVEECVRNLKRWSGCSLAEAVRCASENIASLMNDRERGIIEEGRKADFVVLNDKGEVQQTWLKGEKLYETDMMSHSYALDHYQMQLMLLEQQNKKRLMLARKEHEDRGNEGQ</sequence>
<proteinExistence type="inferred from homology"/>
<dbReference type="Pfam" id="PF01979">
    <property type="entry name" value="Amidohydro_1"/>
    <property type="match status" value="1"/>
</dbReference>
<dbReference type="PANTHER" id="PTHR11113">
    <property type="entry name" value="N-ACETYLGLUCOSAMINE-6-PHOSPHATE DEACETYLASE"/>
    <property type="match status" value="1"/>
</dbReference>
<evidence type="ECO:0000259" key="10">
    <source>
        <dbReference type="Pfam" id="PF01979"/>
    </source>
</evidence>
<evidence type="ECO:0000256" key="7">
    <source>
        <dbReference type="PIRSR" id="PIRSR038994-1"/>
    </source>
</evidence>
<keyword evidence="12" id="KW-1185">Reference proteome</keyword>
<dbReference type="Proteomes" id="UP001276659">
    <property type="component" value="Unassembled WGS sequence"/>
</dbReference>
<dbReference type="SUPFAM" id="SSF51338">
    <property type="entry name" value="Composite domain of metallo-dependent hydrolases"/>
    <property type="match status" value="1"/>
</dbReference>
<evidence type="ECO:0000256" key="4">
    <source>
        <dbReference type="ARBA" id="ARBA00022801"/>
    </source>
</evidence>
<comment type="cofactor">
    <cofactor evidence="9">
        <name>a divalent metal cation</name>
        <dbReference type="ChEBI" id="CHEBI:60240"/>
    </cofactor>
    <text evidence="9">Binds 1 divalent metal cation per subunit.</text>
</comment>
<feature type="binding site" evidence="9">
    <location>
        <position position="221"/>
    </location>
    <ligand>
        <name>Zn(2+)</name>
        <dbReference type="ChEBI" id="CHEBI:29105"/>
    </ligand>
</feature>
<dbReference type="SUPFAM" id="SSF51556">
    <property type="entry name" value="Metallo-dependent hydrolases"/>
    <property type="match status" value="1"/>
</dbReference>
<evidence type="ECO:0000313" key="11">
    <source>
        <dbReference type="EMBL" id="KAK3172945.1"/>
    </source>
</evidence>
<dbReference type="EMBL" id="JASNWA010000007">
    <property type="protein sequence ID" value="KAK3172945.1"/>
    <property type="molecule type" value="Genomic_DNA"/>
</dbReference>
<feature type="binding site" evidence="8">
    <location>
        <position position="256"/>
    </location>
    <ligand>
        <name>substrate</name>
    </ligand>
</feature>
<evidence type="ECO:0000256" key="3">
    <source>
        <dbReference type="ARBA" id="ARBA00018029"/>
    </source>
</evidence>
<dbReference type="Gene3D" id="3.20.20.140">
    <property type="entry name" value="Metal-dependent hydrolases"/>
    <property type="match status" value="1"/>
</dbReference>
<protein>
    <recommendedName>
        <fullName evidence="3">N-acetylglucosamine-6-phosphate deacetylase</fullName>
        <ecNumber evidence="2">3.5.1.25</ecNumber>
    </recommendedName>
</protein>
<evidence type="ECO:0000256" key="5">
    <source>
        <dbReference type="ARBA" id="ARBA00023277"/>
    </source>
</evidence>
<feature type="binding site" evidence="8">
    <location>
        <position position="143"/>
    </location>
    <ligand>
        <name>substrate</name>
    </ligand>
</feature>
<accession>A0AAE0DKS6</accession>
<dbReference type="AlphaFoldDB" id="A0AAE0DKS6"/>
<feature type="binding site" evidence="8">
    <location>
        <position position="232"/>
    </location>
    <ligand>
        <name>substrate</name>
    </ligand>
</feature>
<evidence type="ECO:0000256" key="1">
    <source>
        <dbReference type="ARBA" id="ARBA00010716"/>
    </source>
</evidence>
<feature type="binding site" evidence="8">
    <location>
        <begin position="224"/>
        <end position="225"/>
    </location>
    <ligand>
        <name>substrate</name>
    </ligand>
</feature>
<evidence type="ECO:0000256" key="8">
    <source>
        <dbReference type="PIRSR" id="PIRSR038994-2"/>
    </source>
</evidence>
<comment type="similarity">
    <text evidence="1">Belongs to the metallo-dependent hydrolases superfamily. NagA family.</text>
</comment>
<dbReference type="EC" id="3.5.1.25" evidence="2"/>
<name>A0AAE0DKS6_9LECA</name>
<dbReference type="GO" id="GO:0006046">
    <property type="term" value="P:N-acetylglucosamine catabolic process"/>
    <property type="evidence" value="ECO:0007669"/>
    <property type="project" value="TreeGrafter"/>
</dbReference>
<feature type="domain" description="Amidohydrolase-related" evidence="10">
    <location>
        <begin position="127"/>
        <end position="385"/>
    </location>
</feature>
<comment type="catalytic activity">
    <reaction evidence="6">
        <text>N-acetyl-D-glucosamine 6-phosphate + H2O = D-glucosamine 6-phosphate + acetate</text>
        <dbReference type="Rhea" id="RHEA:22936"/>
        <dbReference type="ChEBI" id="CHEBI:15377"/>
        <dbReference type="ChEBI" id="CHEBI:30089"/>
        <dbReference type="ChEBI" id="CHEBI:57513"/>
        <dbReference type="ChEBI" id="CHEBI:58725"/>
        <dbReference type="EC" id="3.5.1.25"/>
    </reaction>
</comment>
<feature type="active site" description="Proton donor/acceptor" evidence="7">
    <location>
        <position position="278"/>
    </location>
</feature>
<dbReference type="PIRSF" id="PIRSF038994">
    <property type="entry name" value="NagA"/>
    <property type="match status" value="1"/>
</dbReference>
<dbReference type="GO" id="GO:0046872">
    <property type="term" value="F:metal ion binding"/>
    <property type="evidence" value="ECO:0007669"/>
    <property type="project" value="UniProtKB-KW"/>
</dbReference>
<organism evidence="11 12">
    <name type="scientific">Lepraria neglecta</name>
    <dbReference type="NCBI Taxonomy" id="209136"/>
    <lineage>
        <taxon>Eukaryota</taxon>
        <taxon>Fungi</taxon>
        <taxon>Dikarya</taxon>
        <taxon>Ascomycota</taxon>
        <taxon>Pezizomycotina</taxon>
        <taxon>Lecanoromycetes</taxon>
        <taxon>OSLEUM clade</taxon>
        <taxon>Lecanoromycetidae</taxon>
        <taxon>Lecanorales</taxon>
        <taxon>Lecanorineae</taxon>
        <taxon>Stereocaulaceae</taxon>
        <taxon>Lepraria</taxon>
    </lineage>
</organism>
<reference evidence="11" key="1">
    <citation type="submission" date="2022-11" db="EMBL/GenBank/DDBJ databases">
        <title>Chromosomal genome sequence assembly and mating type (MAT) locus characterization of the leprose asexual lichenized fungus Lepraria neglecta (Nyl.) Erichsen.</title>
        <authorList>
            <person name="Allen J.L."/>
            <person name="Pfeffer B."/>
        </authorList>
    </citation>
    <scope>NUCLEOTIDE SEQUENCE</scope>
    <source>
        <strain evidence="11">Allen 5258</strain>
    </source>
</reference>